<dbReference type="PANTHER" id="PTHR34595:SF7">
    <property type="entry name" value="SLL1039 PROTEIN"/>
    <property type="match status" value="1"/>
</dbReference>
<gene>
    <name evidence="2" type="ORF">ABOZ73_01610</name>
</gene>
<dbReference type="Pfam" id="PF04168">
    <property type="entry name" value="Alpha-E"/>
    <property type="match status" value="1"/>
</dbReference>
<protein>
    <submittedName>
        <fullName evidence="2">Alpha-E domain-containing protein</fullName>
    </submittedName>
</protein>
<organism evidence="2">
    <name type="scientific">Caulobacter sp. 73W</name>
    <dbReference type="NCBI Taxonomy" id="3161137"/>
    <lineage>
        <taxon>Bacteria</taxon>
        <taxon>Pseudomonadati</taxon>
        <taxon>Pseudomonadota</taxon>
        <taxon>Alphaproteobacteria</taxon>
        <taxon>Caulobacterales</taxon>
        <taxon>Caulobacteraceae</taxon>
        <taxon>Caulobacter</taxon>
    </lineage>
</organism>
<dbReference type="InterPro" id="IPR007296">
    <property type="entry name" value="DUF403"/>
</dbReference>
<dbReference type="EMBL" id="CP158375">
    <property type="protein sequence ID" value="XDO97149.1"/>
    <property type="molecule type" value="Genomic_DNA"/>
</dbReference>
<dbReference type="PANTHER" id="PTHR34595">
    <property type="entry name" value="BLR5612 PROTEIN"/>
    <property type="match status" value="1"/>
</dbReference>
<dbReference type="AlphaFoldDB" id="A0AB39KU30"/>
<dbReference type="RefSeq" id="WP_369060175.1">
    <property type="nucleotide sequence ID" value="NZ_CP158375.1"/>
</dbReference>
<dbReference type="InterPro" id="IPR051680">
    <property type="entry name" value="ATP-dep_Glu-Cys_Ligase-2"/>
</dbReference>
<proteinExistence type="predicted"/>
<feature type="domain" description="DUF403" evidence="1">
    <location>
        <begin position="2"/>
        <end position="304"/>
    </location>
</feature>
<sequence length="315" mass="35160">MMLARVADSLYWTGRYLERAEHLSRLSDVMLNATLDQNDSGMQAARIALAALGDEEGARTASPYDAARGLVLNRDDPNSVVSSLARARENARQVRDQITTETWERLNMLYLRMTSGEAERAFENGSSAFLHEVISDLHTFKGAADATMSHGEGWRFLMLGAHLERAQLIARLLEVGFGEARTVHASDRIALMSLLRMACALEPYLRAYTAEIEPRHILEFLLFSEDFPRSIRFTTTQMELHLSKVARHMESGVGGGHPERLAGRLKARLEFADIEELEAMGASGLLAQVVNECGRIHQAIYDTFVAYPLELRLPA</sequence>
<name>A0AB39KU30_9CAUL</name>
<reference evidence="2" key="1">
    <citation type="submission" date="2024-06" db="EMBL/GenBank/DDBJ databases">
        <title>Caulobacter inopinatus, sp. nov.</title>
        <authorList>
            <person name="Donachie S.P."/>
        </authorList>
    </citation>
    <scope>NUCLEOTIDE SEQUENCE</scope>
    <source>
        <strain evidence="2">73W</strain>
    </source>
</reference>
<evidence type="ECO:0000313" key="2">
    <source>
        <dbReference type="EMBL" id="XDO97149.1"/>
    </source>
</evidence>
<evidence type="ECO:0000259" key="1">
    <source>
        <dbReference type="Pfam" id="PF04168"/>
    </source>
</evidence>
<accession>A0AB39KU30</accession>